<comment type="caution">
    <text evidence="3">The sequence shown here is derived from an EMBL/GenBank/DDBJ whole genome shotgun (WGS) entry which is preliminary data.</text>
</comment>
<dbReference type="GO" id="GO:0016746">
    <property type="term" value="F:acyltransferase activity"/>
    <property type="evidence" value="ECO:0007669"/>
    <property type="project" value="UniProtKB-KW"/>
</dbReference>
<evidence type="ECO:0000256" key="1">
    <source>
        <dbReference type="ARBA" id="ARBA00007274"/>
    </source>
</evidence>
<dbReference type="Pfam" id="PF00132">
    <property type="entry name" value="Hexapep"/>
    <property type="match status" value="1"/>
</dbReference>
<dbReference type="InterPro" id="IPR011004">
    <property type="entry name" value="Trimer_LpxA-like_sf"/>
</dbReference>
<dbReference type="Gene3D" id="2.160.10.10">
    <property type="entry name" value="Hexapeptide repeat proteins"/>
    <property type="match status" value="1"/>
</dbReference>
<dbReference type="Proteomes" id="UP001596055">
    <property type="component" value="Unassembled WGS sequence"/>
</dbReference>
<dbReference type="CDD" id="cd04647">
    <property type="entry name" value="LbH_MAT_like"/>
    <property type="match status" value="1"/>
</dbReference>
<protein>
    <submittedName>
        <fullName evidence="3">Acyltransferase</fullName>
    </submittedName>
</protein>
<dbReference type="PANTHER" id="PTHR43300">
    <property type="entry name" value="ACETYLTRANSFERASE"/>
    <property type="match status" value="1"/>
</dbReference>
<gene>
    <name evidence="3" type="ORF">ACFPQA_02920</name>
</gene>
<keyword evidence="2" id="KW-0472">Membrane</keyword>
<comment type="similarity">
    <text evidence="1">Belongs to the transferase hexapeptide repeat family.</text>
</comment>
<keyword evidence="3" id="KW-0808">Transferase</keyword>
<organism evidence="3 4">
    <name type="scientific">Marinobacter koreensis</name>
    <dbReference type="NCBI Taxonomy" id="335974"/>
    <lineage>
        <taxon>Bacteria</taxon>
        <taxon>Pseudomonadati</taxon>
        <taxon>Pseudomonadota</taxon>
        <taxon>Gammaproteobacteria</taxon>
        <taxon>Pseudomonadales</taxon>
        <taxon>Marinobacteraceae</taxon>
        <taxon>Marinobacter</taxon>
    </lineage>
</organism>
<sequence>MNIRHGIKRTVKTAFLIVVAPLYVLYRMLSLFGSKDGTFQSFSQLISLIPGKTGIYIRAAFYRFACIDTSDDISIGFLTIFSHADTTIMKGVYVGPQCNIGKCTIGQNTLIGSGVHILSGRNQHKYTDLQTPIKEQGGYFEKICIGDDCWIGNNSTILKSVGPQCIIAAASLIIDETGSQEILGGNPAKTLRYRSN</sequence>
<keyword evidence="3" id="KW-0012">Acyltransferase</keyword>
<evidence type="ECO:0000313" key="4">
    <source>
        <dbReference type="Proteomes" id="UP001596055"/>
    </source>
</evidence>
<reference evidence="4" key="1">
    <citation type="journal article" date="2019" name="Int. J. Syst. Evol. Microbiol.">
        <title>The Global Catalogue of Microorganisms (GCM) 10K type strain sequencing project: providing services to taxonomists for standard genome sequencing and annotation.</title>
        <authorList>
            <consortium name="The Broad Institute Genomics Platform"/>
            <consortium name="The Broad Institute Genome Sequencing Center for Infectious Disease"/>
            <person name="Wu L."/>
            <person name="Ma J."/>
        </authorList>
    </citation>
    <scope>NUCLEOTIDE SEQUENCE [LARGE SCALE GENOMIC DNA]</scope>
    <source>
        <strain evidence="4">CGMCC 4.1799</strain>
    </source>
</reference>
<name>A0ABW0RHC3_9GAMM</name>
<keyword evidence="2" id="KW-0812">Transmembrane</keyword>
<keyword evidence="2" id="KW-1133">Transmembrane helix</keyword>
<dbReference type="RefSeq" id="WP_248158193.1">
    <property type="nucleotide sequence ID" value="NZ_JAKZAJ010000003.1"/>
</dbReference>
<dbReference type="SUPFAM" id="SSF51161">
    <property type="entry name" value="Trimeric LpxA-like enzymes"/>
    <property type="match status" value="1"/>
</dbReference>
<feature type="transmembrane region" description="Helical" evidence="2">
    <location>
        <begin position="12"/>
        <end position="33"/>
    </location>
</feature>
<accession>A0ABW0RHC3</accession>
<evidence type="ECO:0000256" key="2">
    <source>
        <dbReference type="SAM" id="Phobius"/>
    </source>
</evidence>
<dbReference type="InterPro" id="IPR001451">
    <property type="entry name" value="Hexapep"/>
</dbReference>
<proteinExistence type="inferred from homology"/>
<keyword evidence="4" id="KW-1185">Reference proteome</keyword>
<dbReference type="EMBL" id="JBHSNL010000001">
    <property type="protein sequence ID" value="MFC5543994.1"/>
    <property type="molecule type" value="Genomic_DNA"/>
</dbReference>
<evidence type="ECO:0000313" key="3">
    <source>
        <dbReference type="EMBL" id="MFC5543994.1"/>
    </source>
</evidence>
<dbReference type="InterPro" id="IPR050179">
    <property type="entry name" value="Trans_hexapeptide_repeat"/>
</dbReference>